<accession>A0AAD4KG83</accession>
<keyword evidence="3" id="KW-1185">Reference proteome</keyword>
<dbReference type="GeneID" id="70252662"/>
<evidence type="ECO:0000256" key="1">
    <source>
        <dbReference type="SAM" id="MobiDB-lite"/>
    </source>
</evidence>
<feature type="region of interest" description="Disordered" evidence="1">
    <location>
        <begin position="50"/>
        <end position="70"/>
    </location>
</feature>
<comment type="caution">
    <text evidence="2">The sequence shown here is derived from an EMBL/GenBank/DDBJ whole genome shotgun (WGS) entry which is preliminary data.</text>
</comment>
<dbReference type="PANTHER" id="PTHR37540">
    <property type="entry name" value="TRANSCRIPTION FACTOR (ACR-2), PUTATIVE-RELATED-RELATED"/>
    <property type="match status" value="1"/>
</dbReference>
<dbReference type="RefSeq" id="XP_046067333.1">
    <property type="nucleotide sequence ID" value="XM_046222375.1"/>
</dbReference>
<sequence>MQPSSGGKNVVVSELDKSGILPLEFITVTDQAVASKSNAASRRLVRAQARKSAHRNKGAYAQAHATGSGGTKMKFKLSSWKRRNSSTPMEKQSFGFAFVISDRQDYNSSEDCNIPSASARLTVDLGPINVLPVPLIPMTKELLHFYHNGLRTNSFALNPDGDWYDITRVDAATLHAFLSTIAVLRQLQLGLTNSVAVVHHRCAAIQHMNGRLSDPVQRLSDYLIAAVAVLVNAEVASSFLLFFKAVTGH</sequence>
<evidence type="ECO:0000313" key="3">
    <source>
        <dbReference type="Proteomes" id="UP001201262"/>
    </source>
</evidence>
<proteinExistence type="predicted"/>
<protein>
    <submittedName>
        <fullName evidence="2">Uncharacterized protein</fullName>
    </submittedName>
</protein>
<dbReference type="PANTHER" id="PTHR37540:SF5">
    <property type="entry name" value="TRANSCRIPTION FACTOR DOMAIN-CONTAINING PROTEIN"/>
    <property type="match status" value="1"/>
</dbReference>
<evidence type="ECO:0000313" key="2">
    <source>
        <dbReference type="EMBL" id="KAH8691241.1"/>
    </source>
</evidence>
<dbReference type="Proteomes" id="UP001201262">
    <property type="component" value="Unassembled WGS sequence"/>
</dbReference>
<dbReference type="EMBL" id="JAJTJA010000012">
    <property type="protein sequence ID" value="KAH8691241.1"/>
    <property type="molecule type" value="Genomic_DNA"/>
</dbReference>
<gene>
    <name evidence="2" type="ORF">BGW36DRAFT_49091</name>
</gene>
<dbReference type="AlphaFoldDB" id="A0AAD4KG83"/>
<organism evidence="2 3">
    <name type="scientific">Talaromyces proteolyticus</name>
    <dbReference type="NCBI Taxonomy" id="1131652"/>
    <lineage>
        <taxon>Eukaryota</taxon>
        <taxon>Fungi</taxon>
        <taxon>Dikarya</taxon>
        <taxon>Ascomycota</taxon>
        <taxon>Pezizomycotina</taxon>
        <taxon>Eurotiomycetes</taxon>
        <taxon>Eurotiomycetidae</taxon>
        <taxon>Eurotiales</taxon>
        <taxon>Trichocomaceae</taxon>
        <taxon>Talaromyces</taxon>
        <taxon>Talaromyces sect. Bacilispori</taxon>
    </lineage>
</organism>
<name>A0AAD4KG83_9EURO</name>
<reference evidence="2" key="1">
    <citation type="submission" date="2021-12" db="EMBL/GenBank/DDBJ databases">
        <title>Convergent genome expansion in fungi linked to evolution of root-endophyte symbiosis.</title>
        <authorList>
            <consortium name="DOE Joint Genome Institute"/>
            <person name="Ke Y.-H."/>
            <person name="Bonito G."/>
            <person name="Liao H.-L."/>
            <person name="Looney B."/>
            <person name="Rojas-Flechas A."/>
            <person name="Nash J."/>
            <person name="Hameed K."/>
            <person name="Schadt C."/>
            <person name="Martin F."/>
            <person name="Crous P.W."/>
            <person name="Miettinen O."/>
            <person name="Magnuson J.K."/>
            <person name="Labbe J."/>
            <person name="Jacobson D."/>
            <person name="Doktycz M.J."/>
            <person name="Veneault-Fourrey C."/>
            <person name="Kuo A."/>
            <person name="Mondo S."/>
            <person name="Calhoun S."/>
            <person name="Riley R."/>
            <person name="Ohm R."/>
            <person name="LaButti K."/>
            <person name="Andreopoulos B."/>
            <person name="Pangilinan J."/>
            <person name="Nolan M."/>
            <person name="Tritt A."/>
            <person name="Clum A."/>
            <person name="Lipzen A."/>
            <person name="Daum C."/>
            <person name="Barry K."/>
            <person name="Grigoriev I.V."/>
            <person name="Vilgalys R."/>
        </authorList>
    </citation>
    <scope>NUCLEOTIDE SEQUENCE</scope>
    <source>
        <strain evidence="2">PMI_201</strain>
    </source>
</reference>